<keyword evidence="1" id="KW-0479">Metal-binding</keyword>
<feature type="domain" description="EF-hand" evidence="4">
    <location>
        <begin position="124"/>
        <end position="159"/>
    </location>
</feature>
<dbReference type="AlphaFoldDB" id="A0A0D3KST7"/>
<dbReference type="eggNOG" id="ENOG502SUJC">
    <property type="taxonomic scope" value="Eukaryota"/>
</dbReference>
<feature type="domain" description="EF-hand" evidence="4">
    <location>
        <begin position="224"/>
        <end position="259"/>
    </location>
</feature>
<dbReference type="PROSITE" id="PS50222">
    <property type="entry name" value="EF_HAND_2"/>
    <property type="match status" value="6"/>
</dbReference>
<dbReference type="InterPro" id="IPR011992">
    <property type="entry name" value="EF-hand-dom_pair"/>
</dbReference>
<evidence type="ECO:0000313" key="5">
    <source>
        <dbReference type="EnsemblProtists" id="EOD38822"/>
    </source>
</evidence>
<dbReference type="KEGG" id="ehx:EMIHUDRAFT_224263"/>
<accession>A0A0D3KST7</accession>
<dbReference type="PaxDb" id="2903-EOD38822"/>
<feature type="domain" description="EF-hand" evidence="4">
    <location>
        <begin position="404"/>
        <end position="439"/>
    </location>
</feature>
<dbReference type="Pfam" id="PF13202">
    <property type="entry name" value="EF-hand_5"/>
    <property type="match status" value="3"/>
</dbReference>
<dbReference type="RefSeq" id="XP_005791251.1">
    <property type="nucleotide sequence ID" value="XM_005791194.1"/>
</dbReference>
<dbReference type="CDD" id="cd00051">
    <property type="entry name" value="EFh"/>
    <property type="match status" value="3"/>
</dbReference>
<dbReference type="InterPro" id="IPR039647">
    <property type="entry name" value="EF_hand_pair_protein_CML-like"/>
</dbReference>
<feature type="domain" description="EF-hand" evidence="4">
    <location>
        <begin position="364"/>
        <end position="399"/>
    </location>
</feature>
<dbReference type="GeneID" id="17284093"/>
<evidence type="ECO:0000256" key="1">
    <source>
        <dbReference type="ARBA" id="ARBA00022723"/>
    </source>
</evidence>
<evidence type="ECO:0000256" key="2">
    <source>
        <dbReference type="ARBA" id="ARBA00022737"/>
    </source>
</evidence>
<sequence length="461" mass="50736">MELDPAALIERLAELDRVLDNQSTAARQYVSQRNRAAGDAVRAEKDMRRRRDVARSGVRPADAAEMAELSAILRDAHRATSPPWESPSWFKLFRRVDVNGSGLISFDEFAKMVRSLLKLPTSLLSESRLEALWLALDADGSGLISSGEFGKLMRIGAPTPDSASASRHFVYGRNRAAGDAVRAEKDMRRRRDVARSGVRPADAAEMAELSAILRDAHRATSPPWESPSWFKLFRRVDVNGSGLISFDEFAKMVRSLLKLPTSLLSESRLEALWLALDADGSGLISSGEFGKLMRIGAPTPDSASASRHFVYGRNRAAGDAVRAEKDMRRRRDVARSGVRPADAAEMAELSAILRDAHRATSPPWESPSWFKLFRRVDVNGSGLISFDEFAKMVRSLLKLPTSLLSESRLEALWLALDADGSGLISSGEFGAFFKLSLLESRSERASIARLLRSRHCGGVVV</sequence>
<dbReference type="STRING" id="2903.R1DUK8"/>
<protein>
    <recommendedName>
        <fullName evidence="4">EF-hand domain-containing protein</fullName>
    </recommendedName>
</protein>
<evidence type="ECO:0000313" key="6">
    <source>
        <dbReference type="Proteomes" id="UP000013827"/>
    </source>
</evidence>
<dbReference type="GO" id="GO:0005509">
    <property type="term" value="F:calcium ion binding"/>
    <property type="evidence" value="ECO:0007669"/>
    <property type="project" value="InterPro"/>
</dbReference>
<reference evidence="6" key="1">
    <citation type="journal article" date="2013" name="Nature">
        <title>Pan genome of the phytoplankton Emiliania underpins its global distribution.</title>
        <authorList>
            <person name="Read B.A."/>
            <person name="Kegel J."/>
            <person name="Klute M.J."/>
            <person name="Kuo A."/>
            <person name="Lefebvre S.C."/>
            <person name="Maumus F."/>
            <person name="Mayer C."/>
            <person name="Miller J."/>
            <person name="Monier A."/>
            <person name="Salamov A."/>
            <person name="Young J."/>
            <person name="Aguilar M."/>
            <person name="Claverie J.M."/>
            <person name="Frickenhaus S."/>
            <person name="Gonzalez K."/>
            <person name="Herman E.K."/>
            <person name="Lin Y.C."/>
            <person name="Napier J."/>
            <person name="Ogata H."/>
            <person name="Sarno A.F."/>
            <person name="Shmutz J."/>
            <person name="Schroeder D."/>
            <person name="de Vargas C."/>
            <person name="Verret F."/>
            <person name="von Dassow P."/>
            <person name="Valentin K."/>
            <person name="Van de Peer Y."/>
            <person name="Wheeler G."/>
            <person name="Dacks J.B."/>
            <person name="Delwiche C.F."/>
            <person name="Dyhrman S.T."/>
            <person name="Glockner G."/>
            <person name="John U."/>
            <person name="Richards T."/>
            <person name="Worden A.Z."/>
            <person name="Zhang X."/>
            <person name="Grigoriev I.V."/>
            <person name="Allen A.E."/>
            <person name="Bidle K."/>
            <person name="Borodovsky M."/>
            <person name="Bowler C."/>
            <person name="Brownlee C."/>
            <person name="Cock J.M."/>
            <person name="Elias M."/>
            <person name="Gladyshev V.N."/>
            <person name="Groth M."/>
            <person name="Guda C."/>
            <person name="Hadaegh A."/>
            <person name="Iglesias-Rodriguez M.D."/>
            <person name="Jenkins J."/>
            <person name="Jones B.M."/>
            <person name="Lawson T."/>
            <person name="Leese F."/>
            <person name="Lindquist E."/>
            <person name="Lobanov A."/>
            <person name="Lomsadze A."/>
            <person name="Malik S.B."/>
            <person name="Marsh M.E."/>
            <person name="Mackinder L."/>
            <person name="Mock T."/>
            <person name="Mueller-Roeber B."/>
            <person name="Pagarete A."/>
            <person name="Parker M."/>
            <person name="Probert I."/>
            <person name="Quesneville H."/>
            <person name="Raines C."/>
            <person name="Rensing S.A."/>
            <person name="Riano-Pachon D.M."/>
            <person name="Richier S."/>
            <person name="Rokitta S."/>
            <person name="Shiraiwa Y."/>
            <person name="Soanes D.M."/>
            <person name="van der Giezen M."/>
            <person name="Wahlund T.M."/>
            <person name="Williams B."/>
            <person name="Wilson W."/>
            <person name="Wolfe G."/>
            <person name="Wurch L.L."/>
        </authorList>
    </citation>
    <scope>NUCLEOTIDE SEQUENCE</scope>
</reference>
<name>A0A0D3KST7_EMIH1</name>
<dbReference type="EnsemblProtists" id="EOD38822">
    <property type="protein sequence ID" value="EOD38822"/>
    <property type="gene ID" value="EMIHUDRAFT_224263"/>
</dbReference>
<keyword evidence="3" id="KW-0106">Calcium</keyword>
<dbReference type="PANTHER" id="PTHR10891">
    <property type="entry name" value="EF-HAND CALCIUM-BINDING DOMAIN CONTAINING PROTEIN"/>
    <property type="match status" value="1"/>
</dbReference>
<dbReference type="InterPro" id="IPR018247">
    <property type="entry name" value="EF_Hand_1_Ca_BS"/>
</dbReference>
<dbReference type="Proteomes" id="UP000013827">
    <property type="component" value="Unassembled WGS sequence"/>
</dbReference>
<dbReference type="SMART" id="SM00054">
    <property type="entry name" value="EFh"/>
    <property type="match status" value="6"/>
</dbReference>
<reference evidence="5" key="2">
    <citation type="submission" date="2024-10" db="UniProtKB">
        <authorList>
            <consortium name="EnsemblProtists"/>
        </authorList>
    </citation>
    <scope>IDENTIFICATION</scope>
</reference>
<dbReference type="HOGENOM" id="CLU_047645_0_0_1"/>
<dbReference type="PROSITE" id="PS00018">
    <property type="entry name" value="EF_HAND_1"/>
    <property type="match status" value="6"/>
</dbReference>
<feature type="domain" description="EF-hand" evidence="4">
    <location>
        <begin position="264"/>
        <end position="299"/>
    </location>
</feature>
<dbReference type="SUPFAM" id="SSF47473">
    <property type="entry name" value="EF-hand"/>
    <property type="match status" value="2"/>
</dbReference>
<proteinExistence type="predicted"/>
<keyword evidence="2" id="KW-0677">Repeat</keyword>
<organism evidence="5 6">
    <name type="scientific">Emiliania huxleyi (strain CCMP1516)</name>
    <dbReference type="NCBI Taxonomy" id="280463"/>
    <lineage>
        <taxon>Eukaryota</taxon>
        <taxon>Haptista</taxon>
        <taxon>Haptophyta</taxon>
        <taxon>Prymnesiophyceae</taxon>
        <taxon>Isochrysidales</taxon>
        <taxon>Noelaerhabdaceae</taxon>
        <taxon>Emiliania</taxon>
    </lineage>
</organism>
<keyword evidence="6" id="KW-1185">Reference proteome</keyword>
<dbReference type="Gene3D" id="1.10.238.10">
    <property type="entry name" value="EF-hand"/>
    <property type="match status" value="3"/>
</dbReference>
<feature type="domain" description="EF-hand" evidence="4">
    <location>
        <begin position="84"/>
        <end position="119"/>
    </location>
</feature>
<dbReference type="InterPro" id="IPR002048">
    <property type="entry name" value="EF_hand_dom"/>
</dbReference>
<evidence type="ECO:0000259" key="4">
    <source>
        <dbReference type="PROSITE" id="PS50222"/>
    </source>
</evidence>
<evidence type="ECO:0000256" key="3">
    <source>
        <dbReference type="ARBA" id="ARBA00022837"/>
    </source>
</evidence>
<dbReference type="Pfam" id="PF00036">
    <property type="entry name" value="EF-hand_1"/>
    <property type="match status" value="3"/>
</dbReference>